<evidence type="ECO:0000256" key="2">
    <source>
        <dbReference type="ARBA" id="ARBA00022525"/>
    </source>
</evidence>
<evidence type="ECO:0000256" key="4">
    <source>
        <dbReference type="ARBA" id="ARBA00022757"/>
    </source>
</evidence>
<dbReference type="PANTHER" id="PTHR24252">
    <property type="entry name" value="ACROSIN-RELATED"/>
    <property type="match status" value="1"/>
</dbReference>
<dbReference type="InterPro" id="IPR033116">
    <property type="entry name" value="TRYPSIN_SER"/>
</dbReference>
<accession>A0A1L8DQR6</accession>
<dbReference type="InterPro" id="IPR009003">
    <property type="entry name" value="Peptidase_S1_PA"/>
</dbReference>
<dbReference type="PANTHER" id="PTHR24252:SF21">
    <property type="entry name" value="TRANSMEMBRANE SERINE PROTEASE 12"/>
    <property type="match status" value="1"/>
</dbReference>
<evidence type="ECO:0000313" key="13">
    <source>
        <dbReference type="EMBL" id="JAV08727.1"/>
    </source>
</evidence>
<keyword evidence="2" id="KW-0964">Secreted</keyword>
<feature type="domain" description="Peptidase S1" evidence="12">
    <location>
        <begin position="30"/>
        <end position="274"/>
    </location>
</feature>
<dbReference type="Gene3D" id="2.40.10.10">
    <property type="entry name" value="Trypsin-like serine proteases"/>
    <property type="match status" value="1"/>
</dbReference>
<dbReference type="Pfam" id="PF00089">
    <property type="entry name" value="Trypsin"/>
    <property type="match status" value="1"/>
</dbReference>
<keyword evidence="8" id="KW-1015">Disulfide bond</keyword>
<evidence type="ECO:0000256" key="3">
    <source>
        <dbReference type="ARBA" id="ARBA00022670"/>
    </source>
</evidence>
<sequence>MVSLASFTFLFLAFSFTDNAWSQVLPETKIVGGSPVQRDALRQQASIRYKSSDSTFGNGHVCGGNLISNNTVLTAAHCFVDDLTSRNTQRGRRISVSDIRVVGGNLLLTEQTPNTFTSDVARLVIHPGYNRNTNADDIAILILKTTVPASHSSFRPITLRSVPVDSNTTCEISGWGRTSETGSASNSLLAANVSIIDFNVCNNAYHNGLRSGMICAGRMQGGVDTCQGDSGGPLVCNGLLTGITSFGNGCARPGYPGVYTAVHSYYRWIIANGAPQMGINSFFLSICLLFGATNIVRML</sequence>
<evidence type="ECO:0000256" key="1">
    <source>
        <dbReference type="ARBA" id="ARBA00004613"/>
    </source>
</evidence>
<keyword evidence="6 10" id="KW-0720">Serine protease</keyword>
<dbReference type="SUPFAM" id="SSF50494">
    <property type="entry name" value="Trypsin-like serine proteases"/>
    <property type="match status" value="1"/>
</dbReference>
<dbReference type="GO" id="GO:0004252">
    <property type="term" value="F:serine-type endopeptidase activity"/>
    <property type="evidence" value="ECO:0007669"/>
    <property type="project" value="InterPro"/>
</dbReference>
<proteinExistence type="inferred from homology"/>
<dbReference type="InterPro" id="IPR018114">
    <property type="entry name" value="TRYPSIN_HIS"/>
</dbReference>
<protein>
    <submittedName>
        <fullName evidence="13">Putative trypsin-like serine protease</fullName>
    </submittedName>
</protein>
<dbReference type="InterPro" id="IPR001314">
    <property type="entry name" value="Peptidase_S1A"/>
</dbReference>
<feature type="signal peptide" evidence="11">
    <location>
        <begin position="1"/>
        <end position="22"/>
    </location>
</feature>
<feature type="chain" id="PRO_5009875521" evidence="11">
    <location>
        <begin position="23"/>
        <end position="299"/>
    </location>
</feature>
<evidence type="ECO:0000256" key="10">
    <source>
        <dbReference type="RuleBase" id="RU363034"/>
    </source>
</evidence>
<keyword evidence="3 10" id="KW-0645">Protease</keyword>
<dbReference type="GO" id="GO:0007586">
    <property type="term" value="P:digestion"/>
    <property type="evidence" value="ECO:0007669"/>
    <property type="project" value="UniProtKB-KW"/>
</dbReference>
<dbReference type="GO" id="GO:0005576">
    <property type="term" value="C:extracellular region"/>
    <property type="evidence" value="ECO:0007669"/>
    <property type="project" value="UniProtKB-SubCell"/>
</dbReference>
<evidence type="ECO:0000256" key="11">
    <source>
        <dbReference type="SAM" id="SignalP"/>
    </source>
</evidence>
<evidence type="ECO:0000256" key="5">
    <source>
        <dbReference type="ARBA" id="ARBA00022801"/>
    </source>
</evidence>
<evidence type="ECO:0000259" key="12">
    <source>
        <dbReference type="PROSITE" id="PS50240"/>
    </source>
</evidence>
<dbReference type="PROSITE" id="PS00134">
    <property type="entry name" value="TRYPSIN_HIS"/>
    <property type="match status" value="1"/>
</dbReference>
<evidence type="ECO:0000256" key="6">
    <source>
        <dbReference type="ARBA" id="ARBA00022825"/>
    </source>
</evidence>
<name>A0A1L8DQR6_9DIPT</name>
<evidence type="ECO:0000256" key="8">
    <source>
        <dbReference type="ARBA" id="ARBA00023157"/>
    </source>
</evidence>
<dbReference type="CDD" id="cd00190">
    <property type="entry name" value="Tryp_SPc"/>
    <property type="match status" value="1"/>
</dbReference>
<dbReference type="AlphaFoldDB" id="A0A1L8DQR6"/>
<dbReference type="FunFam" id="2.40.10.10:FF:000047">
    <property type="entry name" value="Trypsin eta"/>
    <property type="match status" value="1"/>
</dbReference>
<reference evidence="13" key="1">
    <citation type="submission" date="2016-12" db="EMBL/GenBank/DDBJ databases">
        <title>An insight into the sialome and mialome of the sand fly, Nyssomyia neivai.</title>
        <authorList>
            <person name="Sebastian V."/>
            <person name="Goulart T.M."/>
            <person name="Oliveira W."/>
            <person name="Calvo E."/>
            <person name="Oliveira L.F."/>
            <person name="Pinto M.C."/>
            <person name="Rosselino A.M."/>
            <person name="Ribeiro J.M."/>
        </authorList>
    </citation>
    <scope>NUCLEOTIDE SEQUENCE</scope>
</reference>
<evidence type="ECO:0000256" key="9">
    <source>
        <dbReference type="ARBA" id="ARBA00024195"/>
    </source>
</evidence>
<dbReference type="PROSITE" id="PS00135">
    <property type="entry name" value="TRYPSIN_SER"/>
    <property type="match status" value="1"/>
</dbReference>
<comment type="similarity">
    <text evidence="9">Belongs to the peptidase S1 family. CLIP subfamily.</text>
</comment>
<dbReference type="InterPro" id="IPR043504">
    <property type="entry name" value="Peptidase_S1_PA_chymotrypsin"/>
</dbReference>
<keyword evidence="4" id="KW-0222">Digestion</keyword>
<dbReference type="PRINTS" id="PR00722">
    <property type="entry name" value="CHYMOTRYPSIN"/>
</dbReference>
<comment type="subcellular location">
    <subcellularLocation>
        <location evidence="1">Secreted</location>
    </subcellularLocation>
</comment>
<dbReference type="EMBL" id="GFDF01005357">
    <property type="protein sequence ID" value="JAV08727.1"/>
    <property type="molecule type" value="Transcribed_RNA"/>
</dbReference>
<dbReference type="InterPro" id="IPR001254">
    <property type="entry name" value="Trypsin_dom"/>
</dbReference>
<evidence type="ECO:0000256" key="7">
    <source>
        <dbReference type="ARBA" id="ARBA00023145"/>
    </source>
</evidence>
<keyword evidence="11" id="KW-0732">Signal</keyword>
<dbReference type="PROSITE" id="PS50240">
    <property type="entry name" value="TRYPSIN_DOM"/>
    <property type="match status" value="1"/>
</dbReference>
<organism evidence="13">
    <name type="scientific">Nyssomyia neivai</name>
    <dbReference type="NCBI Taxonomy" id="330878"/>
    <lineage>
        <taxon>Eukaryota</taxon>
        <taxon>Metazoa</taxon>
        <taxon>Ecdysozoa</taxon>
        <taxon>Arthropoda</taxon>
        <taxon>Hexapoda</taxon>
        <taxon>Insecta</taxon>
        <taxon>Pterygota</taxon>
        <taxon>Neoptera</taxon>
        <taxon>Endopterygota</taxon>
        <taxon>Diptera</taxon>
        <taxon>Nematocera</taxon>
        <taxon>Psychodoidea</taxon>
        <taxon>Psychodidae</taxon>
        <taxon>Nyssomyia</taxon>
    </lineage>
</organism>
<dbReference type="GO" id="GO:0016485">
    <property type="term" value="P:protein processing"/>
    <property type="evidence" value="ECO:0007669"/>
    <property type="project" value="UniProtKB-ARBA"/>
</dbReference>
<keyword evidence="5 10" id="KW-0378">Hydrolase</keyword>
<keyword evidence="7" id="KW-0865">Zymogen</keyword>
<dbReference type="SMART" id="SM00020">
    <property type="entry name" value="Tryp_SPc"/>
    <property type="match status" value="1"/>
</dbReference>